<dbReference type="InterPro" id="IPR010982">
    <property type="entry name" value="Lambda_DNA-bd_dom_sf"/>
</dbReference>
<dbReference type="Gene3D" id="1.25.40.10">
    <property type="entry name" value="Tetratricopeptide repeat domain"/>
    <property type="match status" value="2"/>
</dbReference>
<dbReference type="Pfam" id="PF13191">
    <property type="entry name" value="AAA_16"/>
    <property type="match status" value="1"/>
</dbReference>
<dbReference type="SMART" id="SM00382">
    <property type="entry name" value="AAA"/>
    <property type="match status" value="1"/>
</dbReference>
<dbReference type="PRINTS" id="PR00364">
    <property type="entry name" value="DISEASERSIST"/>
</dbReference>
<dbReference type="PANTHER" id="PTHR47691">
    <property type="entry name" value="REGULATOR-RELATED"/>
    <property type="match status" value="1"/>
</dbReference>
<dbReference type="SMART" id="SM00028">
    <property type="entry name" value="TPR"/>
    <property type="match status" value="5"/>
</dbReference>
<feature type="domain" description="AAA+ ATPase" evidence="1">
    <location>
        <begin position="105"/>
        <end position="248"/>
    </location>
</feature>
<gene>
    <name evidence="3" type="ORF">ACIBG2_11280</name>
</gene>
<dbReference type="InterPro" id="IPR001387">
    <property type="entry name" value="Cro/C1-type_HTH"/>
</dbReference>
<dbReference type="InterPro" id="IPR011990">
    <property type="entry name" value="TPR-like_helical_dom_sf"/>
</dbReference>
<dbReference type="EMBL" id="JBITGY010000003">
    <property type="protein sequence ID" value="MFI6497962.1"/>
    <property type="molecule type" value="Genomic_DNA"/>
</dbReference>
<comment type="caution">
    <text evidence="3">The sequence shown here is derived from an EMBL/GenBank/DDBJ whole genome shotgun (WGS) entry which is preliminary data.</text>
</comment>
<dbReference type="RefSeq" id="WP_397081223.1">
    <property type="nucleotide sequence ID" value="NZ_JBITGY010000003.1"/>
</dbReference>
<sequence>MPSPFVAELQRRLDRRHMSWRKLAGLVGYDPSWLSKIKNGAAPSADLVRRCDEALEAGGALIALAAVARTLHPAQLPAPPPGFTGRSGERQRIREALIRPEAEREPVVVTIDGPAGVGKTSLALRCAHDLLRDHPGRFADGQLYAHLRGHSRDGHPAESGEVLEEFLLALGVPAQEIPLTTPQRAGLYRSLLAVSTLLIVLDDAASATQVEPLLPGASACAVIITSRLKLTPLAMLVETEEIELGPMTEFEAIDVLRAVIEKARPDAEPQELVTLAHCCGCLPLALRIVAERVAAHRFHPLADLIDELASERERLDALATDDQTLAVRTAFELSYQDLGSQEAVMFRRLGLHRGPYISAQAAAALMGAPVRQARRLLNKLLAVHLIELASHGYRLHDLIRVYAAERCLAEDSREEQQAIVSRLTEWYLHTIAQGGRTLAPYRIHPLKLEPPGIGITVPRFADEEQAIRWYDAEAANFPAIMQLAADHQQDDTIWKLAVALWDYLRRLRTHEHLWVITHELAGDAARRTGNLSAEGWVITNLAEGCRLLGNHRRAQEYYDKALTIREKVGDQHGLAWTLAGSAFLAIDLGRFEQAHERARRALSIFQDVGDDHGQGAATMIVGESYLGLHRDALASRAYEDALRIHQNIGDLDGEGMVWFKMAELDLVRGDRDQALAHLSRAAGVYRSVGNRRGEAECLSQKAEILQALDRWAEARESWEAALALYDLVGDPRAAQVRTRMRTLPAATPEEG</sequence>
<dbReference type="InterPro" id="IPR041664">
    <property type="entry name" value="AAA_16"/>
</dbReference>
<evidence type="ECO:0000313" key="4">
    <source>
        <dbReference type="Proteomes" id="UP001612741"/>
    </source>
</evidence>
<dbReference type="Gene3D" id="3.40.50.300">
    <property type="entry name" value="P-loop containing nucleotide triphosphate hydrolases"/>
    <property type="match status" value="1"/>
</dbReference>
<dbReference type="InterPro" id="IPR027417">
    <property type="entry name" value="P-loop_NTPase"/>
</dbReference>
<evidence type="ECO:0000259" key="2">
    <source>
        <dbReference type="SMART" id="SM00530"/>
    </source>
</evidence>
<evidence type="ECO:0000259" key="1">
    <source>
        <dbReference type="SMART" id="SM00382"/>
    </source>
</evidence>
<dbReference type="SMART" id="SM00530">
    <property type="entry name" value="HTH_XRE"/>
    <property type="match status" value="1"/>
</dbReference>
<feature type="domain" description="HTH cro/C1-type" evidence="2">
    <location>
        <begin position="8"/>
        <end position="62"/>
    </location>
</feature>
<proteinExistence type="predicted"/>
<dbReference type="InterPro" id="IPR019734">
    <property type="entry name" value="TPR_rpt"/>
</dbReference>
<dbReference type="Proteomes" id="UP001612741">
    <property type="component" value="Unassembled WGS sequence"/>
</dbReference>
<organism evidence="3 4">
    <name type="scientific">Nonomuraea typhae</name>
    <dbReference type="NCBI Taxonomy" id="2603600"/>
    <lineage>
        <taxon>Bacteria</taxon>
        <taxon>Bacillati</taxon>
        <taxon>Actinomycetota</taxon>
        <taxon>Actinomycetes</taxon>
        <taxon>Streptosporangiales</taxon>
        <taxon>Streptosporangiaceae</taxon>
        <taxon>Nonomuraea</taxon>
    </lineage>
</organism>
<dbReference type="PANTHER" id="PTHR47691:SF3">
    <property type="entry name" value="HTH-TYPE TRANSCRIPTIONAL REGULATOR RV0890C-RELATED"/>
    <property type="match status" value="1"/>
</dbReference>
<dbReference type="Pfam" id="PF13424">
    <property type="entry name" value="TPR_12"/>
    <property type="match status" value="1"/>
</dbReference>
<dbReference type="Pfam" id="PF13560">
    <property type="entry name" value="HTH_31"/>
    <property type="match status" value="1"/>
</dbReference>
<accession>A0ABW7YPX0</accession>
<evidence type="ECO:0000313" key="3">
    <source>
        <dbReference type="EMBL" id="MFI6497962.1"/>
    </source>
</evidence>
<name>A0ABW7YPX0_9ACTN</name>
<dbReference type="SUPFAM" id="SSF48452">
    <property type="entry name" value="TPR-like"/>
    <property type="match status" value="1"/>
</dbReference>
<dbReference type="CDD" id="cd00093">
    <property type="entry name" value="HTH_XRE"/>
    <property type="match status" value="1"/>
</dbReference>
<reference evidence="3 4" key="1">
    <citation type="submission" date="2024-10" db="EMBL/GenBank/DDBJ databases">
        <title>The Natural Products Discovery Center: Release of the First 8490 Sequenced Strains for Exploring Actinobacteria Biosynthetic Diversity.</title>
        <authorList>
            <person name="Kalkreuter E."/>
            <person name="Kautsar S.A."/>
            <person name="Yang D."/>
            <person name="Bader C.D."/>
            <person name="Teijaro C.N."/>
            <person name="Fluegel L."/>
            <person name="Davis C.M."/>
            <person name="Simpson J.R."/>
            <person name="Lauterbach L."/>
            <person name="Steele A.D."/>
            <person name="Gui C."/>
            <person name="Meng S."/>
            <person name="Li G."/>
            <person name="Viehrig K."/>
            <person name="Ye F."/>
            <person name="Su P."/>
            <person name="Kiefer A.F."/>
            <person name="Nichols A."/>
            <person name="Cepeda A.J."/>
            <person name="Yan W."/>
            <person name="Fan B."/>
            <person name="Jiang Y."/>
            <person name="Adhikari A."/>
            <person name="Zheng C.-J."/>
            <person name="Schuster L."/>
            <person name="Cowan T.M."/>
            <person name="Smanski M.J."/>
            <person name="Chevrette M.G."/>
            <person name="De Carvalho L.P.S."/>
            <person name="Shen B."/>
        </authorList>
    </citation>
    <scope>NUCLEOTIDE SEQUENCE [LARGE SCALE GENOMIC DNA]</scope>
    <source>
        <strain evidence="3 4">NPDC050545</strain>
    </source>
</reference>
<dbReference type="SUPFAM" id="SSF52540">
    <property type="entry name" value="P-loop containing nucleoside triphosphate hydrolases"/>
    <property type="match status" value="1"/>
</dbReference>
<dbReference type="InterPro" id="IPR003593">
    <property type="entry name" value="AAA+_ATPase"/>
</dbReference>
<dbReference type="SUPFAM" id="SSF47413">
    <property type="entry name" value="lambda repressor-like DNA-binding domains"/>
    <property type="match status" value="1"/>
</dbReference>
<keyword evidence="4" id="KW-1185">Reference proteome</keyword>
<protein>
    <submittedName>
        <fullName evidence="3">Tetratricopeptide repeat protein</fullName>
    </submittedName>
</protein>